<proteinExistence type="inferred from homology"/>
<evidence type="ECO:0000313" key="6">
    <source>
        <dbReference type="Proteomes" id="UP000257055"/>
    </source>
</evidence>
<organism evidence="5 6">
    <name type="scientific">Listeria kieliensis</name>
    <dbReference type="NCBI Taxonomy" id="1621700"/>
    <lineage>
        <taxon>Bacteria</taxon>
        <taxon>Bacillati</taxon>
        <taxon>Bacillota</taxon>
        <taxon>Bacilli</taxon>
        <taxon>Bacillales</taxon>
        <taxon>Listeriaceae</taxon>
        <taxon>Listeria</taxon>
    </lineage>
</organism>
<gene>
    <name evidence="5" type="ORF">UR08_05150</name>
</gene>
<comment type="similarity">
    <text evidence="1">Belongs to the phosphate acetyltransferase and butyryltransferase family.</text>
</comment>
<keyword evidence="2 5" id="KW-0808">Transferase</keyword>
<dbReference type="EMBL" id="LARY01000001">
    <property type="protein sequence ID" value="RDX02889.1"/>
    <property type="molecule type" value="Genomic_DNA"/>
</dbReference>
<comment type="caution">
    <text evidence="5">The sequence shown here is derived from an EMBL/GenBank/DDBJ whole genome shotgun (WGS) entry which is preliminary data.</text>
</comment>
<dbReference type="PIRSF" id="PIRSF000428">
    <property type="entry name" value="P_Ac_trans"/>
    <property type="match status" value="1"/>
</dbReference>
<dbReference type="PANTHER" id="PTHR43356:SF2">
    <property type="entry name" value="PHOSPHATE ACETYLTRANSFERASE"/>
    <property type="match status" value="1"/>
</dbReference>
<accession>A0A3D8TVP3</accession>
<keyword evidence="3" id="KW-0012">Acyltransferase</keyword>
<protein>
    <submittedName>
        <fullName evidence="5">Phosphate acetyltransferase</fullName>
    </submittedName>
</protein>
<dbReference type="Pfam" id="PF01515">
    <property type="entry name" value="PTA_PTB"/>
    <property type="match status" value="1"/>
</dbReference>
<reference evidence="6" key="1">
    <citation type="submission" date="2015-04" db="EMBL/GenBank/DDBJ databases">
        <authorList>
            <person name="Schardt J."/>
            <person name="Mueller-Herbst S."/>
            <person name="Scherer S."/>
            <person name="Huptas C."/>
        </authorList>
    </citation>
    <scope>NUCLEOTIDE SEQUENCE [LARGE SCALE GENOMIC DNA]</scope>
    <source>
        <strain evidence="6">Kiel-L1</strain>
    </source>
</reference>
<dbReference type="GO" id="GO:0016746">
    <property type="term" value="F:acyltransferase activity"/>
    <property type="evidence" value="ECO:0007669"/>
    <property type="project" value="UniProtKB-KW"/>
</dbReference>
<dbReference type="Proteomes" id="UP000257055">
    <property type="component" value="Unassembled WGS sequence"/>
</dbReference>
<keyword evidence="6" id="KW-1185">Reference proteome</keyword>
<name>A0A3D8TVP3_9LIST</name>
<dbReference type="SUPFAM" id="SSF53659">
    <property type="entry name" value="Isocitrate/Isopropylmalate dehydrogenase-like"/>
    <property type="match status" value="1"/>
</dbReference>
<dbReference type="PANTHER" id="PTHR43356">
    <property type="entry name" value="PHOSPHATE ACETYLTRANSFERASE"/>
    <property type="match status" value="1"/>
</dbReference>
<dbReference type="InterPro" id="IPR050500">
    <property type="entry name" value="Phos_Acetyltrans/Butyryltrans"/>
</dbReference>
<evidence type="ECO:0000256" key="3">
    <source>
        <dbReference type="ARBA" id="ARBA00023315"/>
    </source>
</evidence>
<evidence type="ECO:0000256" key="1">
    <source>
        <dbReference type="ARBA" id="ARBA00005656"/>
    </source>
</evidence>
<evidence type="ECO:0000259" key="4">
    <source>
        <dbReference type="Pfam" id="PF01515"/>
    </source>
</evidence>
<feature type="domain" description="Phosphate acetyl/butaryl transferase" evidence="4">
    <location>
        <begin position="67"/>
        <end position="282"/>
    </location>
</feature>
<sequence length="286" mass="30482">MEKESVLKTSFAKKRIYAVAGASDPVIKQTVDLALQNDLGEFLLFGPGELLYDEQKVKVIPASSDEEAAKLAVQAVRAGEADVLVKGFVPTATVLRAVLQKETGLRTDKLLSQIAMFELPSYSKPLFITDCAMNIAPTLEEKKQITLNAIDAVRKFGVSAPKVVFLSAVEQVTEKMPSTVDAASLVDFVNQTYPELEVAGPLAFDAAISKEAALHKGIENAAAGDADLIVVPNIETGNALYKALVYFGNAHVASSVIGAKAPVVISSRSDSAENKLLSFLLTGRMV</sequence>
<dbReference type="Gene3D" id="3.40.718.10">
    <property type="entry name" value="Isopropylmalate Dehydrogenase"/>
    <property type="match status" value="1"/>
</dbReference>
<evidence type="ECO:0000256" key="2">
    <source>
        <dbReference type="ARBA" id="ARBA00022679"/>
    </source>
</evidence>
<dbReference type="InterPro" id="IPR012147">
    <property type="entry name" value="P_Ac_Bu_trans"/>
</dbReference>
<dbReference type="RefSeq" id="WP_240616026.1">
    <property type="nucleotide sequence ID" value="NZ_LARY01000001.1"/>
</dbReference>
<evidence type="ECO:0000313" key="5">
    <source>
        <dbReference type="EMBL" id="RDX02889.1"/>
    </source>
</evidence>
<dbReference type="AlphaFoldDB" id="A0A3D8TVP3"/>
<dbReference type="InterPro" id="IPR002505">
    <property type="entry name" value="PTA_PTB"/>
</dbReference>